<protein>
    <submittedName>
        <fullName evidence="3">Pentatricopeptide repeat-containing protein</fullName>
        <ecNumber evidence="3">3.6.1.-</ecNumber>
    </submittedName>
</protein>
<feature type="repeat" description="PPR" evidence="2">
    <location>
        <begin position="243"/>
        <end position="277"/>
    </location>
</feature>
<dbReference type="GO" id="GO:0016787">
    <property type="term" value="F:hydrolase activity"/>
    <property type="evidence" value="ECO:0007669"/>
    <property type="project" value="UniProtKB-KW"/>
</dbReference>
<dbReference type="Gene3D" id="1.25.40.10">
    <property type="entry name" value="Tetratricopeptide repeat domain"/>
    <property type="match status" value="3"/>
</dbReference>
<dbReference type="EMBL" id="KZ452037">
    <property type="protein sequence ID" value="PKA49577.1"/>
    <property type="molecule type" value="Genomic_DNA"/>
</dbReference>
<dbReference type="NCBIfam" id="TIGR00756">
    <property type="entry name" value="PPR"/>
    <property type="match status" value="6"/>
</dbReference>
<dbReference type="InterPro" id="IPR011990">
    <property type="entry name" value="TPR-like_helical_dom_sf"/>
</dbReference>
<dbReference type="InterPro" id="IPR002885">
    <property type="entry name" value="PPR_rpt"/>
</dbReference>
<dbReference type="PANTHER" id="PTHR24015">
    <property type="entry name" value="OS07G0578800 PROTEIN-RELATED"/>
    <property type="match status" value="1"/>
</dbReference>
<dbReference type="FunFam" id="1.25.40.10:FF:000682">
    <property type="entry name" value="Pentatricopeptide repeat-containing protein At3g16610"/>
    <property type="match status" value="1"/>
</dbReference>
<keyword evidence="4" id="KW-1185">Reference proteome</keyword>
<evidence type="ECO:0000313" key="4">
    <source>
        <dbReference type="Proteomes" id="UP000236161"/>
    </source>
</evidence>
<proteinExistence type="predicted"/>
<dbReference type="Pfam" id="PF20431">
    <property type="entry name" value="E_motif"/>
    <property type="match status" value="1"/>
</dbReference>
<feature type="repeat" description="PPR" evidence="2">
    <location>
        <begin position="385"/>
        <end position="419"/>
    </location>
</feature>
<dbReference type="OrthoDB" id="1865464at2759"/>
<dbReference type="Pfam" id="PF13041">
    <property type="entry name" value="PPR_2"/>
    <property type="match status" value="1"/>
</dbReference>
<dbReference type="InterPro" id="IPR046848">
    <property type="entry name" value="E_motif"/>
</dbReference>
<dbReference type="FunFam" id="1.25.40.10:FF:000090">
    <property type="entry name" value="Pentatricopeptide repeat-containing protein, chloroplastic"/>
    <property type="match status" value="1"/>
</dbReference>
<dbReference type="Pfam" id="PF01535">
    <property type="entry name" value="PPR"/>
    <property type="match status" value="4"/>
</dbReference>
<evidence type="ECO:0000313" key="3">
    <source>
        <dbReference type="EMBL" id="PKA49577.1"/>
    </source>
</evidence>
<organism evidence="3 4">
    <name type="scientific">Apostasia shenzhenica</name>
    <dbReference type="NCBI Taxonomy" id="1088818"/>
    <lineage>
        <taxon>Eukaryota</taxon>
        <taxon>Viridiplantae</taxon>
        <taxon>Streptophyta</taxon>
        <taxon>Embryophyta</taxon>
        <taxon>Tracheophyta</taxon>
        <taxon>Spermatophyta</taxon>
        <taxon>Magnoliopsida</taxon>
        <taxon>Liliopsida</taxon>
        <taxon>Asparagales</taxon>
        <taxon>Orchidaceae</taxon>
        <taxon>Apostasioideae</taxon>
        <taxon>Apostasia</taxon>
    </lineage>
</organism>
<gene>
    <name evidence="3" type="primary">PCMP-H33</name>
    <name evidence="3" type="ORF">AXF42_Ash004117</name>
</gene>
<name>A0A2I0A210_9ASPA</name>
<dbReference type="GO" id="GO:0009451">
    <property type="term" value="P:RNA modification"/>
    <property type="evidence" value="ECO:0007669"/>
    <property type="project" value="InterPro"/>
</dbReference>
<dbReference type="GO" id="GO:0003723">
    <property type="term" value="F:RNA binding"/>
    <property type="evidence" value="ECO:0007669"/>
    <property type="project" value="InterPro"/>
</dbReference>
<keyword evidence="3" id="KW-0378">Hydrolase</keyword>
<evidence type="ECO:0000256" key="2">
    <source>
        <dbReference type="PROSITE-ProRule" id="PRU00708"/>
    </source>
</evidence>
<evidence type="ECO:0000256" key="1">
    <source>
        <dbReference type="ARBA" id="ARBA00022737"/>
    </source>
</evidence>
<dbReference type="InterPro" id="IPR046960">
    <property type="entry name" value="PPR_At4g14850-like_plant"/>
</dbReference>
<sequence>MLASSSSSPPVVCELKTLPFLIRSPESSAHLRRILARVFRLGAHQNNFIATILIGRFRRPEHSLRLLRVLPRPNILPFNASIRVLSDSSPSTALSLFVYLKQLSLSPNDFTFSDLLRACALSRNDFHALQIHAHVIKSRYGSDPFVSTALLSAYCKCVSNLVYARRLFDEMPVRRMVCSWTCLIAAYAQCGLSEESLSLFVQMINENLLPWNDTMVSVLSACSSLEGKKIDDWVGIFEDCNNNDSAVIVLIYLYAKLGRVEESRDLFNKMRVRGREGICVVAWNAMITGHVQNGEPIEALDLFHCLLSDASPKPNHVTIVSVLSACAMVGDLNLGRWAHEFLKSHRGFGVLESNKILATAVIDMYSKCGSLKEAKLVFDRMEVKDVVSFNTMIMGMAMNGEEMQAVDLFSEMEKFKLKPDGGTFLGLLSACAHSGMVDKGRLFFKDMREKYSICCKLEHFGCFIDLLARAGFLEEAFEVVQMMPVEPNGLVWGSLLGGCLLHSKVDLAREVSKRLLNADCVNSGGYVMLSNAFAVDHNWHDIEKLRELMEVRGVKKQPGCSWITINGIMHEFGAGCYWEYESEKIICALNSLCWEMRSLCIDY</sequence>
<reference evidence="3 4" key="1">
    <citation type="journal article" date="2017" name="Nature">
        <title>The Apostasia genome and the evolution of orchids.</title>
        <authorList>
            <person name="Zhang G.Q."/>
            <person name="Liu K.W."/>
            <person name="Li Z."/>
            <person name="Lohaus R."/>
            <person name="Hsiao Y.Y."/>
            <person name="Niu S.C."/>
            <person name="Wang J.Y."/>
            <person name="Lin Y.C."/>
            <person name="Xu Q."/>
            <person name="Chen L.J."/>
            <person name="Yoshida K."/>
            <person name="Fujiwara S."/>
            <person name="Wang Z.W."/>
            <person name="Zhang Y.Q."/>
            <person name="Mitsuda N."/>
            <person name="Wang M."/>
            <person name="Liu G.H."/>
            <person name="Pecoraro L."/>
            <person name="Huang H.X."/>
            <person name="Xiao X.J."/>
            <person name="Lin M."/>
            <person name="Wu X.Y."/>
            <person name="Wu W.L."/>
            <person name="Chen Y.Y."/>
            <person name="Chang S.B."/>
            <person name="Sakamoto S."/>
            <person name="Ohme-Takagi M."/>
            <person name="Yagi M."/>
            <person name="Zeng S.J."/>
            <person name="Shen C.Y."/>
            <person name="Yeh C.M."/>
            <person name="Luo Y.B."/>
            <person name="Tsai W.C."/>
            <person name="Van de Peer Y."/>
            <person name="Liu Z.J."/>
        </authorList>
    </citation>
    <scope>NUCLEOTIDE SEQUENCE [LARGE SCALE GENOMIC DNA]</scope>
    <source>
        <strain evidence="4">cv. Shenzhen</strain>
        <tissue evidence="3">Stem</tissue>
    </source>
</reference>
<accession>A0A2I0A210</accession>
<dbReference type="Proteomes" id="UP000236161">
    <property type="component" value="Unassembled WGS sequence"/>
</dbReference>
<feature type="repeat" description="PPR" evidence="2">
    <location>
        <begin position="176"/>
        <end position="210"/>
    </location>
</feature>
<dbReference type="PANTHER" id="PTHR24015:SF1063">
    <property type="entry name" value="OS12G0156900 PROTEIN"/>
    <property type="match status" value="1"/>
</dbReference>
<dbReference type="AlphaFoldDB" id="A0A2I0A210"/>
<keyword evidence="1" id="KW-0677">Repeat</keyword>
<dbReference type="PROSITE" id="PS51375">
    <property type="entry name" value="PPR"/>
    <property type="match status" value="3"/>
</dbReference>
<dbReference type="EC" id="3.6.1.-" evidence="3"/>